<dbReference type="PROSITE" id="PS00198">
    <property type="entry name" value="4FE4S_FER_1"/>
    <property type="match status" value="1"/>
</dbReference>
<dbReference type="CDD" id="cd16371">
    <property type="entry name" value="DMSOR_beta_like"/>
    <property type="match status" value="1"/>
</dbReference>
<proteinExistence type="predicted"/>
<accession>A0AA48GRP6</accession>
<keyword evidence="2" id="KW-0479">Metal-binding</keyword>
<evidence type="ECO:0000256" key="1">
    <source>
        <dbReference type="ARBA" id="ARBA00022485"/>
    </source>
</evidence>
<gene>
    <name evidence="7" type="ORF">METESE_29840</name>
</gene>
<dbReference type="PANTHER" id="PTHR43177:SF3">
    <property type="entry name" value="PROTEIN NRFC HOMOLOG"/>
    <property type="match status" value="1"/>
</dbReference>
<organism evidence="7 8">
    <name type="scientific">Mesoterricola sediminis</name>
    <dbReference type="NCBI Taxonomy" id="2927980"/>
    <lineage>
        <taxon>Bacteria</taxon>
        <taxon>Pseudomonadati</taxon>
        <taxon>Acidobacteriota</taxon>
        <taxon>Holophagae</taxon>
        <taxon>Holophagales</taxon>
        <taxon>Holophagaceae</taxon>
        <taxon>Mesoterricola</taxon>
    </lineage>
</organism>
<evidence type="ECO:0000256" key="3">
    <source>
        <dbReference type="ARBA" id="ARBA00023004"/>
    </source>
</evidence>
<feature type="domain" description="4Fe-4S ferredoxin-type" evidence="6">
    <location>
        <begin position="4"/>
        <end position="34"/>
    </location>
</feature>
<dbReference type="InterPro" id="IPR017900">
    <property type="entry name" value="4Fe4S_Fe_S_CS"/>
</dbReference>
<evidence type="ECO:0000313" key="7">
    <source>
        <dbReference type="EMBL" id="BDU78026.1"/>
    </source>
</evidence>
<protein>
    <recommendedName>
        <fullName evidence="6">4Fe-4S ferredoxin-type domain-containing protein</fullName>
    </recommendedName>
</protein>
<dbReference type="Gene3D" id="3.30.70.20">
    <property type="match status" value="2"/>
</dbReference>
<feature type="transmembrane region" description="Helical" evidence="5">
    <location>
        <begin position="235"/>
        <end position="253"/>
    </location>
</feature>
<evidence type="ECO:0000313" key="8">
    <source>
        <dbReference type="Proteomes" id="UP001228113"/>
    </source>
</evidence>
<keyword evidence="8" id="KW-1185">Reference proteome</keyword>
<dbReference type="EMBL" id="AP027081">
    <property type="protein sequence ID" value="BDU78026.1"/>
    <property type="molecule type" value="Genomic_DNA"/>
</dbReference>
<dbReference type="AlphaFoldDB" id="A0AA48GRP6"/>
<evidence type="ECO:0000256" key="4">
    <source>
        <dbReference type="ARBA" id="ARBA00023014"/>
    </source>
</evidence>
<dbReference type="Proteomes" id="UP001228113">
    <property type="component" value="Chromosome"/>
</dbReference>
<dbReference type="GO" id="GO:0051539">
    <property type="term" value="F:4 iron, 4 sulfur cluster binding"/>
    <property type="evidence" value="ECO:0007669"/>
    <property type="project" value="UniProtKB-KW"/>
</dbReference>
<dbReference type="Pfam" id="PF13247">
    <property type="entry name" value="Fer4_11"/>
    <property type="match status" value="1"/>
</dbReference>
<keyword evidence="5" id="KW-0812">Transmembrane</keyword>
<dbReference type="RefSeq" id="WP_316410526.1">
    <property type="nucleotide sequence ID" value="NZ_AP027081.1"/>
</dbReference>
<dbReference type="InterPro" id="IPR050954">
    <property type="entry name" value="ET_IronSulfur_Cluster-Binding"/>
</dbReference>
<dbReference type="PANTHER" id="PTHR43177">
    <property type="entry name" value="PROTEIN NRFC"/>
    <property type="match status" value="1"/>
</dbReference>
<keyword evidence="4" id="KW-0411">Iron-sulfur</keyword>
<feature type="domain" description="4Fe-4S ferredoxin-type" evidence="6">
    <location>
        <begin position="48"/>
        <end position="80"/>
    </location>
</feature>
<dbReference type="InterPro" id="IPR007059">
    <property type="entry name" value="DmsC"/>
</dbReference>
<evidence type="ECO:0000259" key="6">
    <source>
        <dbReference type="PROSITE" id="PS51379"/>
    </source>
</evidence>
<keyword evidence="1" id="KW-0004">4Fe-4S</keyword>
<feature type="transmembrane region" description="Helical" evidence="5">
    <location>
        <begin position="209"/>
        <end position="229"/>
    </location>
</feature>
<feature type="domain" description="4Fe-4S ferredoxin-type" evidence="6">
    <location>
        <begin position="82"/>
        <end position="111"/>
    </location>
</feature>
<dbReference type="PROSITE" id="PS51379">
    <property type="entry name" value="4FE4S_FER_2"/>
    <property type="match status" value="3"/>
</dbReference>
<dbReference type="GO" id="GO:0046872">
    <property type="term" value="F:metal ion binding"/>
    <property type="evidence" value="ECO:0007669"/>
    <property type="project" value="UniProtKB-KW"/>
</dbReference>
<feature type="transmembrane region" description="Helical" evidence="5">
    <location>
        <begin position="274"/>
        <end position="307"/>
    </location>
</feature>
<dbReference type="GO" id="GO:0019645">
    <property type="term" value="P:anaerobic electron transport chain"/>
    <property type="evidence" value="ECO:0007669"/>
    <property type="project" value="InterPro"/>
</dbReference>
<keyword evidence="5" id="KW-0472">Membrane</keyword>
<keyword evidence="3" id="KW-0408">Iron</keyword>
<dbReference type="GO" id="GO:0016020">
    <property type="term" value="C:membrane"/>
    <property type="evidence" value="ECO:0007669"/>
    <property type="project" value="InterPro"/>
</dbReference>
<dbReference type="Pfam" id="PF04976">
    <property type="entry name" value="DmsC"/>
    <property type="match status" value="1"/>
</dbReference>
<dbReference type="SUPFAM" id="SSF54862">
    <property type="entry name" value="4Fe-4S ferredoxins"/>
    <property type="match status" value="1"/>
</dbReference>
<evidence type="ECO:0000256" key="5">
    <source>
        <dbReference type="SAM" id="Phobius"/>
    </source>
</evidence>
<reference evidence="7" key="1">
    <citation type="journal article" date="2023" name="Int. J. Syst. Evol. Microbiol.">
        <title>Mesoterricola silvestris gen. nov., sp. nov., Mesoterricola sediminis sp. nov., Geothrix oryzae sp. nov., Geothrix edaphica sp. nov., Geothrix rubra sp. nov., and Geothrix limicola sp. nov., six novel members of Acidobacteriota isolated from soils.</title>
        <authorList>
            <person name="Itoh H."/>
            <person name="Sugisawa Y."/>
            <person name="Mise K."/>
            <person name="Xu Z."/>
            <person name="Kuniyasu M."/>
            <person name="Ushijima N."/>
            <person name="Kawano K."/>
            <person name="Kobayashi E."/>
            <person name="Shiratori Y."/>
            <person name="Masuda Y."/>
            <person name="Senoo K."/>
        </authorList>
    </citation>
    <scope>NUCLEOTIDE SEQUENCE</scope>
    <source>
        <strain evidence="7">W786</strain>
    </source>
</reference>
<evidence type="ECO:0000256" key="2">
    <source>
        <dbReference type="ARBA" id="ARBA00022723"/>
    </source>
</evidence>
<dbReference type="KEGG" id="msea:METESE_29840"/>
<keyword evidence="5" id="KW-1133">Transmembrane helix</keyword>
<name>A0AA48GRP6_9BACT</name>
<dbReference type="InterPro" id="IPR017896">
    <property type="entry name" value="4Fe4S_Fe-S-bd"/>
</dbReference>
<sequence>MTALRFRFDASRCTGCEACAVGCWMENRARMSRPWRKVLTYNAHRHPDLPVFHASLACHHCDRPACLEGCPAGAYAKDPATGAVTLDADRCIGCRYCTWTCPHDAPRFSEATGTVEKCTFCPERQARGEVPACAARCPVGALGVEPREGDPGAAAPPGFHGRDLGPGIRFVFDPAAPRLAAPPDRAAADLALPGLVQAPPRRVTLRGEWTLVVFTMVLSAATAVMAAGGPSRVPWALPAALAGAMGLSLAHLGRPERAWRAVLNLRTSWVSREIALTGLFLALCGAWNLGLAPAWAAAAAGFAALFAVDRVYHAALRIRVHDLHSGGALLNGVFLAAVLAGSRELALAAGAVKAGAYLARKARFLRAGRPWRPLAALARLGGLALPAALPGTPWALLGALAGDLVDRCEYYDELVFPSPEDGMNGPARPPALQVRPRP</sequence>